<dbReference type="Pfam" id="PF00528">
    <property type="entry name" value="BPD_transp_1"/>
    <property type="match status" value="1"/>
</dbReference>
<evidence type="ECO:0000256" key="3">
    <source>
        <dbReference type="ARBA" id="ARBA00022475"/>
    </source>
</evidence>
<evidence type="ECO:0000256" key="4">
    <source>
        <dbReference type="ARBA" id="ARBA00022692"/>
    </source>
</evidence>
<evidence type="ECO:0000259" key="8">
    <source>
        <dbReference type="PROSITE" id="PS50928"/>
    </source>
</evidence>
<proteinExistence type="inferred from homology"/>
<dbReference type="PROSITE" id="PS50928">
    <property type="entry name" value="ABC_TM1"/>
    <property type="match status" value="1"/>
</dbReference>
<keyword evidence="5 7" id="KW-1133">Transmembrane helix</keyword>
<keyword evidence="2 7" id="KW-0813">Transport</keyword>
<dbReference type="InterPro" id="IPR000515">
    <property type="entry name" value="MetI-like"/>
</dbReference>
<evidence type="ECO:0000313" key="9">
    <source>
        <dbReference type="EMBL" id="NBD28044.1"/>
    </source>
</evidence>
<dbReference type="InterPro" id="IPR050901">
    <property type="entry name" value="BP-dep_ABC_trans_perm"/>
</dbReference>
<accession>A0ABW9XZ89</accession>
<dbReference type="Gene3D" id="1.10.3720.10">
    <property type="entry name" value="MetI-like"/>
    <property type="match status" value="1"/>
</dbReference>
<protein>
    <submittedName>
        <fullName evidence="9">ABC transporter permease subunit</fullName>
    </submittedName>
</protein>
<evidence type="ECO:0000256" key="7">
    <source>
        <dbReference type="RuleBase" id="RU363032"/>
    </source>
</evidence>
<feature type="transmembrane region" description="Helical" evidence="7">
    <location>
        <begin position="12"/>
        <end position="33"/>
    </location>
</feature>
<dbReference type="PANTHER" id="PTHR32243">
    <property type="entry name" value="MALTOSE TRANSPORT SYSTEM PERMEASE-RELATED"/>
    <property type="match status" value="1"/>
</dbReference>
<dbReference type="EMBL" id="JAAAMV010000034">
    <property type="protein sequence ID" value="NBD28044.1"/>
    <property type="molecule type" value="Genomic_DNA"/>
</dbReference>
<feature type="transmembrane region" description="Helical" evidence="7">
    <location>
        <begin position="105"/>
        <end position="124"/>
    </location>
</feature>
<organism evidence="9 10">
    <name type="scientific">Paenibacillus glycinis</name>
    <dbReference type="NCBI Taxonomy" id="2697035"/>
    <lineage>
        <taxon>Bacteria</taxon>
        <taxon>Bacillati</taxon>
        <taxon>Bacillota</taxon>
        <taxon>Bacilli</taxon>
        <taxon>Bacillales</taxon>
        <taxon>Paenibacillaceae</taxon>
        <taxon>Paenibacillus</taxon>
    </lineage>
</organism>
<comment type="caution">
    <text evidence="9">The sequence shown here is derived from an EMBL/GenBank/DDBJ whole genome shotgun (WGS) entry which is preliminary data.</text>
</comment>
<feature type="transmembrane region" description="Helical" evidence="7">
    <location>
        <begin position="136"/>
        <end position="159"/>
    </location>
</feature>
<dbReference type="PANTHER" id="PTHR32243:SF24">
    <property type="entry name" value="DIACETYLCHITOBIOSE UPTAKE SYSTEM PERMEASE PROTEIN NGCG"/>
    <property type="match status" value="1"/>
</dbReference>
<dbReference type="Proteomes" id="UP000665561">
    <property type="component" value="Unassembled WGS sequence"/>
</dbReference>
<evidence type="ECO:0000313" key="10">
    <source>
        <dbReference type="Proteomes" id="UP000665561"/>
    </source>
</evidence>
<dbReference type="CDD" id="cd06261">
    <property type="entry name" value="TM_PBP2"/>
    <property type="match status" value="1"/>
</dbReference>
<keyword evidence="3" id="KW-1003">Cell membrane</keyword>
<dbReference type="SUPFAM" id="SSF161098">
    <property type="entry name" value="MetI-like"/>
    <property type="match status" value="1"/>
</dbReference>
<feature type="transmembrane region" description="Helical" evidence="7">
    <location>
        <begin position="180"/>
        <end position="202"/>
    </location>
</feature>
<evidence type="ECO:0000256" key="1">
    <source>
        <dbReference type="ARBA" id="ARBA00004651"/>
    </source>
</evidence>
<name>A0ABW9XZ89_9BACL</name>
<evidence type="ECO:0000256" key="5">
    <source>
        <dbReference type="ARBA" id="ARBA00022989"/>
    </source>
</evidence>
<gene>
    <name evidence="9" type="ORF">GT019_29620</name>
</gene>
<keyword evidence="4 7" id="KW-0812">Transmembrane</keyword>
<comment type="subcellular location">
    <subcellularLocation>
        <location evidence="1 7">Cell membrane</location>
        <topology evidence="1 7">Multi-pass membrane protein</topology>
    </subcellularLocation>
</comment>
<feature type="domain" description="ABC transmembrane type-1" evidence="8">
    <location>
        <begin position="68"/>
        <end position="260"/>
    </location>
</feature>
<feature type="transmembrane region" description="Helical" evidence="7">
    <location>
        <begin position="239"/>
        <end position="259"/>
    </location>
</feature>
<dbReference type="InterPro" id="IPR035906">
    <property type="entry name" value="MetI-like_sf"/>
</dbReference>
<comment type="similarity">
    <text evidence="7">Belongs to the binding-protein-dependent transport system permease family.</text>
</comment>
<reference evidence="9 10" key="1">
    <citation type="submission" date="2020-01" db="EMBL/GenBank/DDBJ databases">
        <title>Paenibacillus soybeanensis sp. nov. isolated from the nodules of soybean (Glycine max(L.) Merr).</title>
        <authorList>
            <person name="Wang H."/>
        </authorList>
    </citation>
    <scope>NUCLEOTIDE SEQUENCE [LARGE SCALE GENOMIC DNA]</scope>
    <source>
        <strain evidence="9 10">T1</strain>
    </source>
</reference>
<sequence length="275" mass="31235">MRESILKYISRIFWIALGCTFLFPLYWMISIALKSKSEAYENPFGIPSSWKWQNFSEALSKYNYFTYLENSLIYTLGTIAITLASGSMLAYCLSRMQWRFNSSALFYVSLGLIVPIEVVVIPLFQLIKLLHLKDSYWALILPYSGFAIASCVLMLYAFLRSLPKELEEAACIDGTNVYQAFFKIIFPIIMPALVTQCVLIFIRIWNEFPLAFIIASKDQFRPLTVGLLSFFVNVGVSDWGLIGATMFLSSLPMIIVYMIGNEKIENALTAGAILK</sequence>
<evidence type="ECO:0000256" key="6">
    <source>
        <dbReference type="ARBA" id="ARBA00023136"/>
    </source>
</evidence>
<feature type="transmembrane region" description="Helical" evidence="7">
    <location>
        <begin position="72"/>
        <end position="93"/>
    </location>
</feature>
<evidence type="ECO:0000256" key="2">
    <source>
        <dbReference type="ARBA" id="ARBA00022448"/>
    </source>
</evidence>
<keyword evidence="10" id="KW-1185">Reference proteome</keyword>
<keyword evidence="6 7" id="KW-0472">Membrane</keyword>